<evidence type="ECO:0000256" key="1">
    <source>
        <dbReference type="SAM" id="SignalP"/>
    </source>
</evidence>
<evidence type="ECO:0000313" key="3">
    <source>
        <dbReference type="Proteomes" id="UP000236845"/>
    </source>
</evidence>
<organism evidence="2 3">
    <name type="scientific">Candidatus Kerfeldbacteria bacterium CG08_land_8_20_14_0_20_43_14</name>
    <dbReference type="NCBI Taxonomy" id="2014246"/>
    <lineage>
        <taxon>Bacteria</taxon>
        <taxon>Candidatus Kerfeldiibacteriota</taxon>
    </lineage>
</organism>
<evidence type="ECO:0000313" key="2">
    <source>
        <dbReference type="EMBL" id="PIS40716.1"/>
    </source>
</evidence>
<keyword evidence="1" id="KW-0732">Signal</keyword>
<gene>
    <name evidence="2" type="ORF">COT26_01835</name>
</gene>
<dbReference type="AlphaFoldDB" id="A0A2H0YQL3"/>
<feature type="signal peptide" evidence="1">
    <location>
        <begin position="1"/>
        <end position="21"/>
    </location>
</feature>
<protein>
    <recommendedName>
        <fullName evidence="4">Outer membrane protein beta-barrel domain-containing protein</fullName>
    </recommendedName>
</protein>
<proteinExistence type="predicted"/>
<evidence type="ECO:0008006" key="4">
    <source>
        <dbReference type="Google" id="ProtNLM"/>
    </source>
</evidence>
<name>A0A2H0YQL3_9BACT</name>
<dbReference type="EMBL" id="PEXW01000039">
    <property type="protein sequence ID" value="PIS40716.1"/>
    <property type="molecule type" value="Genomic_DNA"/>
</dbReference>
<dbReference type="Proteomes" id="UP000236845">
    <property type="component" value="Unassembled WGS sequence"/>
</dbReference>
<feature type="chain" id="PRO_5013581032" description="Outer membrane protein beta-barrel domain-containing protein" evidence="1">
    <location>
        <begin position="22"/>
        <end position="191"/>
    </location>
</feature>
<accession>A0A2H0YQL3</accession>
<dbReference type="PROSITE" id="PS51257">
    <property type="entry name" value="PROKAR_LIPOPROTEIN"/>
    <property type="match status" value="1"/>
</dbReference>
<sequence length="191" mass="21166">MFKSMLIAVAVVLAFACTAFSQAPSWSTYSGGQLLVKYAPKSFDLGSGWQSFFQVVDFSMPTKEFNQFWGYAGAKKGVFTLDGGLAYNWHGTDPVFVGIMTDIPFGNCLWSTEIDGMTNGHYFEHYLWTGVDFNYTVFGDHAFWFGPQVEACRVGKTSAQVGARVGLDKFQVGGYFGDRGYNVRVNITLNP</sequence>
<reference evidence="3" key="1">
    <citation type="submission" date="2017-09" db="EMBL/GenBank/DDBJ databases">
        <title>Depth-based differentiation of microbial function through sediment-hosted aquifers and enrichment of novel symbionts in the deep terrestrial subsurface.</title>
        <authorList>
            <person name="Probst A.J."/>
            <person name="Ladd B."/>
            <person name="Jarett J.K."/>
            <person name="Geller-Mcgrath D.E."/>
            <person name="Sieber C.M.K."/>
            <person name="Emerson J.B."/>
            <person name="Anantharaman K."/>
            <person name="Thomas B.C."/>
            <person name="Malmstrom R."/>
            <person name="Stieglmeier M."/>
            <person name="Klingl A."/>
            <person name="Woyke T."/>
            <person name="Ryan C.M."/>
            <person name="Banfield J.F."/>
        </authorList>
    </citation>
    <scope>NUCLEOTIDE SEQUENCE [LARGE SCALE GENOMIC DNA]</scope>
</reference>
<comment type="caution">
    <text evidence="2">The sequence shown here is derived from an EMBL/GenBank/DDBJ whole genome shotgun (WGS) entry which is preliminary data.</text>
</comment>